<dbReference type="GO" id="GO:0008237">
    <property type="term" value="F:metallopeptidase activity"/>
    <property type="evidence" value="ECO:0007669"/>
    <property type="project" value="UniProtKB-KW"/>
</dbReference>
<comment type="caution">
    <text evidence="3">The sequence shown here is derived from an EMBL/GenBank/DDBJ whole genome shotgun (WGS) entry which is preliminary data.</text>
</comment>
<dbReference type="Proteomes" id="UP000319486">
    <property type="component" value="Unassembled WGS sequence"/>
</dbReference>
<keyword evidence="1" id="KW-1133">Transmembrane helix</keyword>
<feature type="transmembrane region" description="Helical" evidence="1">
    <location>
        <begin position="104"/>
        <end position="127"/>
    </location>
</feature>
<reference evidence="3 4" key="1">
    <citation type="journal article" date="2019" name="Environ. Microbiol.">
        <title>Species interactions and distinct microbial communities in high Arctic permafrost affected cryosols are associated with the CH4 and CO2 gas fluxes.</title>
        <authorList>
            <person name="Altshuler I."/>
            <person name="Hamel J."/>
            <person name="Turney S."/>
            <person name="Magnuson E."/>
            <person name="Levesque R."/>
            <person name="Greer C."/>
            <person name="Whyte L.G."/>
        </authorList>
    </citation>
    <scope>NUCLEOTIDE SEQUENCE [LARGE SCALE GENOMIC DNA]</scope>
    <source>
        <strain evidence="3 4">S13Y</strain>
    </source>
</reference>
<dbReference type="InterPro" id="IPR003675">
    <property type="entry name" value="Rce1/LyrA-like_dom"/>
</dbReference>
<feature type="transmembrane region" description="Helical" evidence="1">
    <location>
        <begin position="225"/>
        <end position="243"/>
    </location>
</feature>
<evidence type="ECO:0000256" key="1">
    <source>
        <dbReference type="SAM" id="Phobius"/>
    </source>
</evidence>
<protein>
    <submittedName>
        <fullName evidence="3">CPBP family intramembrane metalloprotease</fullName>
    </submittedName>
</protein>
<evidence type="ECO:0000313" key="3">
    <source>
        <dbReference type="EMBL" id="TPG10549.1"/>
    </source>
</evidence>
<keyword evidence="3" id="KW-0482">Metalloprotease</keyword>
<proteinExistence type="predicted"/>
<feature type="transmembrane region" description="Helical" evidence="1">
    <location>
        <begin position="148"/>
        <end position="165"/>
    </location>
</feature>
<evidence type="ECO:0000259" key="2">
    <source>
        <dbReference type="Pfam" id="PF02517"/>
    </source>
</evidence>
<dbReference type="RefSeq" id="WP_140649875.1">
    <property type="nucleotide sequence ID" value="NZ_RCZB01000001.1"/>
</dbReference>
<dbReference type="GO" id="GO:0080120">
    <property type="term" value="P:CAAX-box protein maturation"/>
    <property type="evidence" value="ECO:0007669"/>
    <property type="project" value="UniProtKB-ARBA"/>
</dbReference>
<dbReference type="GO" id="GO:0006508">
    <property type="term" value="P:proteolysis"/>
    <property type="evidence" value="ECO:0007669"/>
    <property type="project" value="UniProtKB-KW"/>
</dbReference>
<feature type="transmembrane region" description="Helical" evidence="1">
    <location>
        <begin position="33"/>
        <end position="50"/>
    </location>
</feature>
<feature type="domain" description="CAAX prenyl protease 2/Lysostaphin resistance protein A-like" evidence="2">
    <location>
        <begin position="114"/>
        <end position="206"/>
    </location>
</feature>
<organism evidence="3 4">
    <name type="scientific">Rhodanobacter glycinis</name>
    <dbReference type="NCBI Taxonomy" id="582702"/>
    <lineage>
        <taxon>Bacteria</taxon>
        <taxon>Pseudomonadati</taxon>
        <taxon>Pseudomonadota</taxon>
        <taxon>Gammaproteobacteria</taxon>
        <taxon>Lysobacterales</taxon>
        <taxon>Rhodanobacteraceae</taxon>
        <taxon>Rhodanobacter</taxon>
    </lineage>
</organism>
<feature type="transmembrane region" description="Helical" evidence="1">
    <location>
        <begin position="171"/>
        <end position="190"/>
    </location>
</feature>
<dbReference type="OrthoDB" id="7564474at2"/>
<keyword evidence="1" id="KW-0472">Membrane</keyword>
<dbReference type="EMBL" id="RCZO01000002">
    <property type="protein sequence ID" value="TPG10549.1"/>
    <property type="molecule type" value="Genomic_DNA"/>
</dbReference>
<dbReference type="AlphaFoldDB" id="A0A502CEU9"/>
<sequence>MTYRWRALLAFVVLWLLYQAAEGVGERWLHSFAVQAGLMLACAVMAWPLSRWLGYRGYAAYALAAGNGLRWWLPGGLLLAVLAKFGAVWLGLHLGVYTADAPAATGGLVVVLTALPLLLLSTFVASLAEDILTRGFWYRAAGLRWRSGPVFVLASSAIYVLNHIYRLGNGPLEWLMLFCFGLAYATALWRSGSLWAAVGLHWGWNLGNGLLTGLMPASVVDARAAAGLSMGAHLLFLLLVLALPKTRAGSQVIDDRQ</sequence>
<keyword evidence="3" id="KW-0645">Protease</keyword>
<dbReference type="Pfam" id="PF02517">
    <property type="entry name" value="Rce1-like"/>
    <property type="match status" value="1"/>
</dbReference>
<evidence type="ECO:0000313" key="4">
    <source>
        <dbReference type="Proteomes" id="UP000319486"/>
    </source>
</evidence>
<feature type="transmembrane region" description="Helical" evidence="1">
    <location>
        <begin position="71"/>
        <end position="92"/>
    </location>
</feature>
<keyword evidence="1" id="KW-0812">Transmembrane</keyword>
<dbReference type="GO" id="GO:0004175">
    <property type="term" value="F:endopeptidase activity"/>
    <property type="evidence" value="ECO:0007669"/>
    <property type="project" value="UniProtKB-ARBA"/>
</dbReference>
<keyword evidence="4" id="KW-1185">Reference proteome</keyword>
<feature type="transmembrane region" description="Helical" evidence="1">
    <location>
        <begin position="202"/>
        <end position="219"/>
    </location>
</feature>
<keyword evidence="3" id="KW-0378">Hydrolase</keyword>
<gene>
    <name evidence="3" type="ORF">EAH88_05500</name>
</gene>
<accession>A0A502CEU9</accession>
<name>A0A502CEU9_9GAMM</name>